<dbReference type="PROSITE" id="PS00092">
    <property type="entry name" value="N6_MTASE"/>
    <property type="match status" value="1"/>
</dbReference>
<name>A0ABX1W479_9SPHI</name>
<dbReference type="PANTHER" id="PTHR47739">
    <property type="entry name" value="TRNA1(VAL) (ADENINE(37)-N6)-METHYLTRANSFERASE"/>
    <property type="match status" value="1"/>
</dbReference>
<dbReference type="GO" id="GO:0008168">
    <property type="term" value="F:methyltransferase activity"/>
    <property type="evidence" value="ECO:0007669"/>
    <property type="project" value="UniProtKB-KW"/>
</dbReference>
<dbReference type="InterPro" id="IPR002052">
    <property type="entry name" value="DNA_methylase_N6_adenine_CS"/>
</dbReference>
<gene>
    <name evidence="4" type="ORF">HK413_13335</name>
</gene>
<dbReference type="Pfam" id="PF05175">
    <property type="entry name" value="MTS"/>
    <property type="match status" value="1"/>
</dbReference>
<protein>
    <submittedName>
        <fullName evidence="4">Methyltransferase</fullName>
    </submittedName>
</protein>
<evidence type="ECO:0000259" key="3">
    <source>
        <dbReference type="Pfam" id="PF05175"/>
    </source>
</evidence>
<reference evidence="4 5" key="1">
    <citation type="submission" date="2020-05" db="EMBL/GenBank/DDBJ databases">
        <authorList>
            <person name="Khan S.A."/>
            <person name="Jeon C.O."/>
            <person name="Chun B.H."/>
        </authorList>
    </citation>
    <scope>NUCLEOTIDE SEQUENCE [LARGE SCALE GENOMIC DNA]</scope>
    <source>
        <strain evidence="4 5">S1162</strain>
    </source>
</reference>
<proteinExistence type="predicted"/>
<evidence type="ECO:0000256" key="1">
    <source>
        <dbReference type="ARBA" id="ARBA00022603"/>
    </source>
</evidence>
<organism evidence="4 5">
    <name type="scientific">Mucilaginibacter humi</name>
    <dbReference type="NCBI Taxonomy" id="2732510"/>
    <lineage>
        <taxon>Bacteria</taxon>
        <taxon>Pseudomonadati</taxon>
        <taxon>Bacteroidota</taxon>
        <taxon>Sphingobacteriia</taxon>
        <taxon>Sphingobacteriales</taxon>
        <taxon>Sphingobacteriaceae</taxon>
        <taxon>Mucilaginibacter</taxon>
    </lineage>
</organism>
<keyword evidence="2" id="KW-0949">S-adenosyl-L-methionine</keyword>
<dbReference type="Gene3D" id="3.40.50.150">
    <property type="entry name" value="Vaccinia Virus protein VP39"/>
    <property type="match status" value="1"/>
</dbReference>
<evidence type="ECO:0000313" key="5">
    <source>
        <dbReference type="Proteomes" id="UP000566071"/>
    </source>
</evidence>
<comment type="caution">
    <text evidence="4">The sequence shown here is derived from an EMBL/GenBank/DDBJ whole genome shotgun (WGS) entry which is preliminary data.</text>
</comment>
<dbReference type="InterPro" id="IPR029063">
    <property type="entry name" value="SAM-dependent_MTases_sf"/>
</dbReference>
<dbReference type="CDD" id="cd02440">
    <property type="entry name" value="AdoMet_MTases"/>
    <property type="match status" value="1"/>
</dbReference>
<dbReference type="InterPro" id="IPR007848">
    <property type="entry name" value="Small_mtfrase_dom"/>
</dbReference>
<dbReference type="SUPFAM" id="SSF53335">
    <property type="entry name" value="S-adenosyl-L-methionine-dependent methyltransferases"/>
    <property type="match status" value="1"/>
</dbReference>
<evidence type="ECO:0000313" key="4">
    <source>
        <dbReference type="EMBL" id="NNU34793.1"/>
    </source>
</evidence>
<sequence length="211" mass="23320">MKINTDGVLLGALAEADQPKTILDIGTGTGVIALMLAQRFANANIDAVEIDATASATAGRNFAGSPFAVRLNLYADSFESYFNKHPGSKYDLIVSNPPFYINSLESPGVKKSLAKHTDADFFETLVASTRKHLSDTGEFWLILPLQTAQLVKVMAVDNGLNLKQAINVLSYPDSDPHREILIFTLTKEKKMDEWFVIYQSQKYIRSSMKGR</sequence>
<dbReference type="EMBL" id="JABFCR010000069">
    <property type="protein sequence ID" value="NNU34793.1"/>
    <property type="molecule type" value="Genomic_DNA"/>
</dbReference>
<evidence type="ECO:0000256" key="2">
    <source>
        <dbReference type="ARBA" id="ARBA00022691"/>
    </source>
</evidence>
<accession>A0ABX1W479</accession>
<feature type="domain" description="Methyltransferase small" evidence="3">
    <location>
        <begin position="8"/>
        <end position="143"/>
    </location>
</feature>
<keyword evidence="5" id="KW-1185">Reference proteome</keyword>
<dbReference type="PRINTS" id="PR00507">
    <property type="entry name" value="N12N6MTFRASE"/>
</dbReference>
<dbReference type="InterPro" id="IPR050210">
    <property type="entry name" value="tRNA_Adenine-N(6)_MTase"/>
</dbReference>
<keyword evidence="1 4" id="KW-0489">Methyltransferase</keyword>
<dbReference type="GO" id="GO:0032259">
    <property type="term" value="P:methylation"/>
    <property type="evidence" value="ECO:0007669"/>
    <property type="project" value="UniProtKB-KW"/>
</dbReference>
<keyword evidence="1 4" id="KW-0808">Transferase</keyword>
<dbReference type="Proteomes" id="UP000566071">
    <property type="component" value="Unassembled WGS sequence"/>
</dbReference>
<dbReference type="PANTHER" id="PTHR47739:SF1">
    <property type="entry name" value="TRNA1(VAL) (ADENINE(37)-N6)-METHYLTRANSFERASE"/>
    <property type="match status" value="1"/>
</dbReference>